<dbReference type="InterPro" id="IPR001763">
    <property type="entry name" value="Rhodanese-like_dom"/>
</dbReference>
<evidence type="ECO:0000256" key="1">
    <source>
        <dbReference type="ARBA" id="ARBA00022723"/>
    </source>
</evidence>
<dbReference type="GO" id="GO:0006749">
    <property type="term" value="P:glutathione metabolic process"/>
    <property type="evidence" value="ECO:0007669"/>
    <property type="project" value="InterPro"/>
</dbReference>
<evidence type="ECO:0000256" key="2">
    <source>
        <dbReference type="SAM" id="MobiDB-lite"/>
    </source>
</evidence>
<dbReference type="Pfam" id="PF00581">
    <property type="entry name" value="Rhodanese"/>
    <property type="match status" value="2"/>
</dbReference>
<dbReference type="Pfam" id="PF00753">
    <property type="entry name" value="Lactamase_B"/>
    <property type="match status" value="1"/>
</dbReference>
<dbReference type="InterPro" id="IPR036866">
    <property type="entry name" value="RibonucZ/Hydroxyglut_hydro"/>
</dbReference>
<dbReference type="CDD" id="cd07724">
    <property type="entry name" value="POD-like_MBL-fold"/>
    <property type="match status" value="1"/>
</dbReference>
<feature type="compositionally biased region" description="Basic and acidic residues" evidence="2">
    <location>
        <begin position="454"/>
        <end position="465"/>
    </location>
</feature>
<dbReference type="OrthoDB" id="9784009at2"/>
<keyword evidence="4" id="KW-0378">Hydrolase</keyword>
<reference evidence="5" key="1">
    <citation type="submission" date="2016-11" db="EMBL/GenBank/DDBJ databases">
        <authorList>
            <person name="Shukria A."/>
            <person name="Stevens D.C."/>
        </authorList>
    </citation>
    <scope>NUCLEOTIDE SEQUENCE [LARGE SCALE GENOMIC DNA]</scope>
    <source>
        <strain evidence="5">Cbfe23</strain>
    </source>
</reference>
<dbReference type="GO" id="GO:0070813">
    <property type="term" value="P:hydrogen sulfide metabolic process"/>
    <property type="evidence" value="ECO:0007669"/>
    <property type="project" value="TreeGrafter"/>
</dbReference>
<dbReference type="SMART" id="SM00849">
    <property type="entry name" value="Lactamase_B"/>
    <property type="match status" value="1"/>
</dbReference>
<feature type="domain" description="Rhodanese" evidence="3">
    <location>
        <begin position="263"/>
        <end position="353"/>
    </location>
</feature>
<dbReference type="SUPFAM" id="SSF52821">
    <property type="entry name" value="Rhodanese/Cell cycle control phosphatase"/>
    <property type="match status" value="2"/>
</dbReference>
<comment type="caution">
    <text evidence="4">The sequence shown here is derived from an EMBL/GenBank/DDBJ whole genome shotgun (WGS) entry which is preliminary data.</text>
</comment>
<reference evidence="4 5" key="2">
    <citation type="submission" date="2016-12" db="EMBL/GenBank/DDBJ databases">
        <title>Draft Genome Sequence of Cystobacter ferrugineus Strain Cbfe23.</title>
        <authorList>
            <person name="Akbar S."/>
            <person name="Dowd S.E."/>
            <person name="Stevens D.C."/>
        </authorList>
    </citation>
    <scope>NUCLEOTIDE SEQUENCE [LARGE SCALE GENOMIC DNA]</scope>
    <source>
        <strain evidence="4 5">Cbfe23</strain>
    </source>
</reference>
<name>A0A1L9BJV7_9BACT</name>
<dbReference type="InterPro" id="IPR036873">
    <property type="entry name" value="Rhodanese-like_dom_sf"/>
</dbReference>
<dbReference type="PROSITE" id="PS50206">
    <property type="entry name" value="RHODANESE_3"/>
    <property type="match status" value="2"/>
</dbReference>
<dbReference type="STRING" id="83449.BON30_04870"/>
<dbReference type="Proteomes" id="UP000182229">
    <property type="component" value="Unassembled WGS sequence"/>
</dbReference>
<dbReference type="AlphaFoldDB" id="A0A1L9BJV7"/>
<dbReference type="InterPro" id="IPR044528">
    <property type="entry name" value="POD-like_MBL-fold"/>
</dbReference>
<dbReference type="InterPro" id="IPR051682">
    <property type="entry name" value="Mito_Persulfide_Diox"/>
</dbReference>
<evidence type="ECO:0000313" key="5">
    <source>
        <dbReference type="Proteomes" id="UP000182229"/>
    </source>
</evidence>
<dbReference type="InterPro" id="IPR001279">
    <property type="entry name" value="Metallo-B-lactamas"/>
</dbReference>
<evidence type="ECO:0000313" key="4">
    <source>
        <dbReference type="EMBL" id="OJH42527.1"/>
    </source>
</evidence>
<dbReference type="PANTHER" id="PTHR43084">
    <property type="entry name" value="PERSULFIDE DIOXYGENASE ETHE1"/>
    <property type="match status" value="1"/>
</dbReference>
<proteinExistence type="predicted"/>
<dbReference type="PANTHER" id="PTHR43084:SF1">
    <property type="entry name" value="PERSULFIDE DIOXYGENASE ETHE1, MITOCHONDRIAL"/>
    <property type="match status" value="1"/>
</dbReference>
<dbReference type="RefSeq" id="WP_071897018.1">
    <property type="nucleotide sequence ID" value="NZ_MPIN01000001.1"/>
</dbReference>
<gene>
    <name evidence="4" type="ORF">BON30_04870</name>
</gene>
<dbReference type="GO" id="GO:0016787">
    <property type="term" value="F:hydrolase activity"/>
    <property type="evidence" value="ECO:0007669"/>
    <property type="project" value="UniProtKB-KW"/>
</dbReference>
<dbReference type="GO" id="GO:0046872">
    <property type="term" value="F:metal ion binding"/>
    <property type="evidence" value="ECO:0007669"/>
    <property type="project" value="UniProtKB-KW"/>
</dbReference>
<sequence>MFFQAIQTPGLAHVSYVLGDNGEALVVDPRRDLDVYLEVLHSQGLRLRYVLMTHRQEDFVLGVTALSLLTGARIVAGKHPITGYADLQMGERERLQLGRLFLLALHTPGHTPESFSWAIFLDSHPKHAWGVFSGDALLAGESGRTDLPDPERTYENAALLYDSLHREILPLGDQALVFPAHGAGSVCGGHIDDRALTTLGIERHRNPVFVLGRDDFIAHKLHERLPRPPYFSRMEELNLRGGSPLDRDPRTVPPLPPRTFRESSRNGLVIDTREPEAFAGGHLPGSLSIGMKALPTFGGWVAAPDTSVFLVMSEGVEPEQAVLALARIGIDRVEGVLAGGFGAWRNAGLPIERSATLTPSELQEHAERYQLLDVRGLSEFESGHIPGAHHAYVGQLEERLPELELRPEVPVAVTCDAGYRSGLATSLLLRHGFQNVSNLLGGMTAWKKLELPVEEGAPHPKETPAPREYPTGDEVYSE</sequence>
<keyword evidence="5" id="KW-1185">Reference proteome</keyword>
<protein>
    <submittedName>
        <fullName evidence="4">MBL fold hydrolase</fullName>
    </submittedName>
</protein>
<dbReference type="SMART" id="SM00450">
    <property type="entry name" value="RHOD"/>
    <property type="match status" value="2"/>
</dbReference>
<organism evidence="4 5">
    <name type="scientific">Cystobacter ferrugineus</name>
    <dbReference type="NCBI Taxonomy" id="83449"/>
    <lineage>
        <taxon>Bacteria</taxon>
        <taxon>Pseudomonadati</taxon>
        <taxon>Myxococcota</taxon>
        <taxon>Myxococcia</taxon>
        <taxon>Myxococcales</taxon>
        <taxon>Cystobacterineae</taxon>
        <taxon>Archangiaceae</taxon>
        <taxon>Cystobacter</taxon>
    </lineage>
</organism>
<feature type="region of interest" description="Disordered" evidence="2">
    <location>
        <begin position="454"/>
        <end position="478"/>
    </location>
</feature>
<dbReference type="SUPFAM" id="SSF56281">
    <property type="entry name" value="Metallo-hydrolase/oxidoreductase"/>
    <property type="match status" value="1"/>
</dbReference>
<feature type="domain" description="Rhodanese" evidence="3">
    <location>
        <begin position="365"/>
        <end position="455"/>
    </location>
</feature>
<evidence type="ECO:0000259" key="3">
    <source>
        <dbReference type="PROSITE" id="PS50206"/>
    </source>
</evidence>
<dbReference type="CDD" id="cd00158">
    <property type="entry name" value="RHOD"/>
    <property type="match status" value="2"/>
</dbReference>
<feature type="region of interest" description="Disordered" evidence="2">
    <location>
        <begin position="241"/>
        <end position="262"/>
    </location>
</feature>
<dbReference type="Gene3D" id="3.60.15.10">
    <property type="entry name" value="Ribonuclease Z/Hydroxyacylglutathione hydrolase-like"/>
    <property type="match status" value="1"/>
</dbReference>
<accession>A0A1L9BJV7</accession>
<keyword evidence="1" id="KW-0479">Metal-binding</keyword>
<dbReference type="Gene3D" id="3.40.250.10">
    <property type="entry name" value="Rhodanese-like domain"/>
    <property type="match status" value="2"/>
</dbReference>
<dbReference type="GO" id="GO:0050313">
    <property type="term" value="F:sulfur dioxygenase activity"/>
    <property type="evidence" value="ECO:0007669"/>
    <property type="project" value="InterPro"/>
</dbReference>
<dbReference type="EMBL" id="MPIN01000001">
    <property type="protein sequence ID" value="OJH42527.1"/>
    <property type="molecule type" value="Genomic_DNA"/>
</dbReference>